<evidence type="ECO:0000256" key="4">
    <source>
        <dbReference type="SAM" id="SignalP"/>
    </source>
</evidence>
<reference evidence="8 9" key="1">
    <citation type="submission" date="2019-09" db="EMBL/GenBank/DDBJ databases">
        <title>Nitrincola iocasae sp. nov., a bacterium isolated from the sediment collected at a cold seep field in South China Sea.</title>
        <authorList>
            <person name="Zhang H."/>
            <person name="Wang H."/>
            <person name="Li C."/>
        </authorList>
    </citation>
    <scope>NUCLEOTIDE SEQUENCE [LARGE SCALE GENOMIC DNA]</scope>
    <source>
        <strain evidence="8 9">KXZD1103</strain>
    </source>
</reference>
<dbReference type="InterPro" id="IPR011706">
    <property type="entry name" value="Cu-oxidase_C"/>
</dbReference>
<keyword evidence="9" id="KW-1185">Reference proteome</keyword>
<dbReference type="GO" id="GO:0016491">
    <property type="term" value="F:oxidoreductase activity"/>
    <property type="evidence" value="ECO:0007669"/>
    <property type="project" value="UniProtKB-KW"/>
</dbReference>
<feature type="signal peptide" evidence="4">
    <location>
        <begin position="1"/>
        <end position="24"/>
    </location>
</feature>
<dbReference type="AlphaFoldDB" id="A0A5J6LJ48"/>
<dbReference type="KEGG" id="nik:F5I99_18565"/>
<organism evidence="8 9">
    <name type="scientific">Nitrincola iocasae</name>
    <dbReference type="NCBI Taxonomy" id="2614693"/>
    <lineage>
        <taxon>Bacteria</taxon>
        <taxon>Pseudomonadati</taxon>
        <taxon>Pseudomonadota</taxon>
        <taxon>Gammaproteobacteria</taxon>
        <taxon>Oceanospirillales</taxon>
        <taxon>Oceanospirillaceae</taxon>
        <taxon>Nitrincola</taxon>
    </lineage>
</organism>
<dbReference type="RefSeq" id="WP_151058648.1">
    <property type="nucleotide sequence ID" value="NZ_CP044222.1"/>
</dbReference>
<feature type="domain" description="Plastocyanin-like" evidence="6">
    <location>
        <begin position="414"/>
        <end position="527"/>
    </location>
</feature>
<feature type="chain" id="PRO_5023903507" evidence="4">
    <location>
        <begin position="25"/>
        <end position="528"/>
    </location>
</feature>
<evidence type="ECO:0000313" key="8">
    <source>
        <dbReference type="EMBL" id="QEW08332.1"/>
    </source>
</evidence>
<dbReference type="GO" id="GO:0005507">
    <property type="term" value="F:copper ion binding"/>
    <property type="evidence" value="ECO:0007669"/>
    <property type="project" value="InterPro"/>
</dbReference>
<feature type="domain" description="Plastocyanin-like" evidence="5">
    <location>
        <begin position="220"/>
        <end position="309"/>
    </location>
</feature>
<dbReference type="Gene3D" id="2.60.40.420">
    <property type="entry name" value="Cupredoxins - blue copper proteins"/>
    <property type="match status" value="3"/>
</dbReference>
<dbReference type="CDD" id="cd13881">
    <property type="entry name" value="CuRO_2_McoC_like"/>
    <property type="match status" value="1"/>
</dbReference>
<dbReference type="Pfam" id="PF07731">
    <property type="entry name" value="Cu-oxidase_2"/>
    <property type="match status" value="1"/>
</dbReference>
<dbReference type="InterPro" id="IPR001117">
    <property type="entry name" value="Cu-oxidase_2nd"/>
</dbReference>
<evidence type="ECO:0000256" key="1">
    <source>
        <dbReference type="ARBA" id="ARBA00022723"/>
    </source>
</evidence>
<dbReference type="InterPro" id="IPR011707">
    <property type="entry name" value="Cu-oxidase-like_N"/>
</dbReference>
<dbReference type="PROSITE" id="PS00080">
    <property type="entry name" value="MULTICOPPER_OXIDASE2"/>
    <property type="match status" value="1"/>
</dbReference>
<dbReference type="Pfam" id="PF00394">
    <property type="entry name" value="Cu-oxidase"/>
    <property type="match status" value="1"/>
</dbReference>
<gene>
    <name evidence="8" type="ORF">F5I99_18565</name>
</gene>
<proteinExistence type="predicted"/>
<evidence type="ECO:0000256" key="3">
    <source>
        <dbReference type="SAM" id="MobiDB-lite"/>
    </source>
</evidence>
<evidence type="ECO:0000313" key="9">
    <source>
        <dbReference type="Proteomes" id="UP000325606"/>
    </source>
</evidence>
<feature type="region of interest" description="Disordered" evidence="3">
    <location>
        <begin position="379"/>
        <end position="414"/>
    </location>
</feature>
<dbReference type="Pfam" id="PF07732">
    <property type="entry name" value="Cu-oxidase_3"/>
    <property type="match status" value="1"/>
</dbReference>
<dbReference type="Proteomes" id="UP000325606">
    <property type="component" value="Chromosome"/>
</dbReference>
<dbReference type="EMBL" id="CP044222">
    <property type="protein sequence ID" value="QEW08332.1"/>
    <property type="molecule type" value="Genomic_DNA"/>
</dbReference>
<keyword evidence="1" id="KW-0479">Metal-binding</keyword>
<keyword evidence="4" id="KW-0732">Signal</keyword>
<evidence type="ECO:0000259" key="7">
    <source>
        <dbReference type="Pfam" id="PF07732"/>
    </source>
</evidence>
<evidence type="ECO:0000259" key="5">
    <source>
        <dbReference type="Pfam" id="PF00394"/>
    </source>
</evidence>
<accession>A0A5J6LJ48</accession>
<name>A0A5J6LJ48_9GAMM</name>
<keyword evidence="2" id="KW-0560">Oxidoreductase</keyword>
<feature type="compositionally biased region" description="Polar residues" evidence="3">
    <location>
        <begin position="379"/>
        <end position="397"/>
    </location>
</feature>
<dbReference type="SUPFAM" id="SSF49503">
    <property type="entry name" value="Cupredoxins"/>
    <property type="match status" value="3"/>
</dbReference>
<evidence type="ECO:0000256" key="2">
    <source>
        <dbReference type="ARBA" id="ARBA00023002"/>
    </source>
</evidence>
<protein>
    <submittedName>
        <fullName evidence="8">Multicopper oxidase family protein</fullName>
    </submittedName>
</protein>
<dbReference type="PANTHER" id="PTHR11709:SF2">
    <property type="entry name" value="MULTICOPPER OXIDASE LPR1"/>
    <property type="match status" value="1"/>
</dbReference>
<dbReference type="InterPro" id="IPR008972">
    <property type="entry name" value="Cupredoxin"/>
</dbReference>
<sequence>MKRRDFMRLGALGLLTLTPLTTFAMSKHHQGSATNLRVRQLPEHLPLRQLPEIENFSSSTDFKTRLTLAPTPVELTGPEHTALWLYNNQITPLIQVTEGDSVEIQVDNHLHQPTTVHWHGLNIPNSEDRGPHDLIAPNQSRTYRFQVKQGNAGLHWFHPHPHDYLADQIAHSMAGAFLVKPYQDPLPADLPAYLLMVTDLRLDSQGQVAPHTHVDWMNGREGDILLVNGQRNPKLELAPGSTLRLRMINACAGRYLRLILDKHPIQLIGTDGGYLEQSVELDELLLVPGQRCDLLIKLSDEPNQTFALQKLPYDRNWMGPVPAHYLIPETLMTLATNSDSPAPARVLPQRLTEIKPLAEAEVRRQIELSEVMSNHAMVSMSQEGDDQQSVASHQQGHGNHGNKAQHRPASMMTGRPPVEFLINGESFTPGQIMFTGKVGQLEEWEIFNNSHMDHPFHVHGTHFQVVAEQDAAGVWQTPDYLAWRDTVNVQPNQRLKLRLVFDEPGEWMFHCHIIEHEELGMMASILVQ</sequence>
<feature type="domain" description="Plastocyanin-like" evidence="7">
    <location>
        <begin position="72"/>
        <end position="182"/>
    </location>
</feature>
<dbReference type="InterPro" id="IPR002355">
    <property type="entry name" value="Cu_oxidase_Cu_BS"/>
</dbReference>
<dbReference type="InterPro" id="IPR045087">
    <property type="entry name" value="Cu-oxidase_fam"/>
</dbReference>
<dbReference type="PANTHER" id="PTHR11709">
    <property type="entry name" value="MULTI-COPPER OXIDASE"/>
    <property type="match status" value="1"/>
</dbReference>
<evidence type="ECO:0000259" key="6">
    <source>
        <dbReference type="Pfam" id="PF07731"/>
    </source>
</evidence>